<dbReference type="EMBL" id="QWFX01000006">
    <property type="protein sequence ID" value="RIJ30325.1"/>
    <property type="molecule type" value="Genomic_DNA"/>
</dbReference>
<keyword evidence="1" id="KW-1133">Transmembrane helix</keyword>
<dbReference type="RefSeq" id="WP_119375644.1">
    <property type="nucleotide sequence ID" value="NZ_QWFX01000006.1"/>
</dbReference>
<gene>
    <name evidence="2" type="ORF">D1223_06710</name>
</gene>
<keyword evidence="3" id="KW-1185">Reference proteome</keyword>
<dbReference type="OrthoDB" id="7632182at2"/>
<keyword evidence="1" id="KW-0812">Transmembrane</keyword>
<proteinExistence type="predicted"/>
<keyword evidence="1" id="KW-0472">Membrane</keyword>
<name>A0A399RKS7_9PROT</name>
<evidence type="ECO:0000313" key="2">
    <source>
        <dbReference type="EMBL" id="RIJ30325.1"/>
    </source>
</evidence>
<evidence type="ECO:0000256" key="1">
    <source>
        <dbReference type="SAM" id="Phobius"/>
    </source>
</evidence>
<protein>
    <submittedName>
        <fullName evidence="2">Uncharacterized protein</fullName>
    </submittedName>
</protein>
<dbReference type="Proteomes" id="UP000266385">
    <property type="component" value="Unassembled WGS sequence"/>
</dbReference>
<evidence type="ECO:0000313" key="3">
    <source>
        <dbReference type="Proteomes" id="UP000266385"/>
    </source>
</evidence>
<feature type="transmembrane region" description="Helical" evidence="1">
    <location>
        <begin position="87"/>
        <end position="104"/>
    </location>
</feature>
<comment type="caution">
    <text evidence="2">The sequence shown here is derived from an EMBL/GenBank/DDBJ whole genome shotgun (WGS) entry which is preliminary data.</text>
</comment>
<reference evidence="2 3" key="1">
    <citation type="submission" date="2018-08" db="EMBL/GenBank/DDBJ databases">
        <title>Henriciella mobilis sp. nov., isolated from seawater.</title>
        <authorList>
            <person name="Cheng H."/>
            <person name="Wu Y.-H."/>
            <person name="Xu X.-W."/>
            <person name="Guo L.-L."/>
        </authorList>
    </citation>
    <scope>NUCLEOTIDE SEQUENCE [LARGE SCALE GENOMIC DNA]</scope>
    <source>
        <strain evidence="2 3">JN25</strain>
    </source>
</reference>
<feature type="transmembrane region" description="Helical" evidence="1">
    <location>
        <begin position="6"/>
        <end position="28"/>
    </location>
</feature>
<dbReference type="AlphaFoldDB" id="A0A399RKS7"/>
<accession>A0A399RKS7</accession>
<organism evidence="2 3">
    <name type="scientific">Henriciella mobilis</name>
    <dbReference type="NCBI Taxonomy" id="2305467"/>
    <lineage>
        <taxon>Bacteria</taxon>
        <taxon>Pseudomonadati</taxon>
        <taxon>Pseudomonadota</taxon>
        <taxon>Alphaproteobacteria</taxon>
        <taxon>Hyphomonadales</taxon>
        <taxon>Hyphomonadaceae</taxon>
        <taxon>Henriciella</taxon>
    </lineage>
</organism>
<sequence>MSGHDVIFFIAGLLVAFVFALCVQMRLLAGIALKRAAKAKFDGLDERDARLAVAGAVGGLVDDGPASYLGETFPMAIRHIRLARKGTAIFAVLLIGVIAAWRFTGGAD</sequence>